<accession>A0A2P4Z5M0</accession>
<evidence type="ECO:0000313" key="2">
    <source>
        <dbReference type="EMBL" id="POM85362.1"/>
    </source>
</evidence>
<gene>
    <name evidence="2" type="ORF">CmeUKMEL1_17040</name>
</gene>
<proteinExistence type="predicted"/>
<dbReference type="VEuPathDB" id="CryptoDB:CmeUKMEL1_17040"/>
<evidence type="ECO:0000256" key="1">
    <source>
        <dbReference type="SAM" id="Coils"/>
    </source>
</evidence>
<keyword evidence="3" id="KW-1185">Reference proteome</keyword>
<keyword evidence="1" id="KW-0175">Coiled coil</keyword>
<organism evidence="2 3">
    <name type="scientific">Cryptosporidium meleagridis</name>
    <dbReference type="NCBI Taxonomy" id="93969"/>
    <lineage>
        <taxon>Eukaryota</taxon>
        <taxon>Sar</taxon>
        <taxon>Alveolata</taxon>
        <taxon>Apicomplexa</taxon>
        <taxon>Conoidasida</taxon>
        <taxon>Coccidia</taxon>
        <taxon>Eucoccidiorida</taxon>
        <taxon>Eimeriorina</taxon>
        <taxon>Cryptosporidiidae</taxon>
        <taxon>Cryptosporidium</taxon>
    </lineage>
</organism>
<feature type="coiled-coil region" evidence="1">
    <location>
        <begin position="63"/>
        <end position="90"/>
    </location>
</feature>
<dbReference type="Proteomes" id="UP000236928">
    <property type="component" value="Unassembled WGS sequence"/>
</dbReference>
<comment type="caution">
    <text evidence="2">The sequence shown here is derived from an EMBL/GenBank/DDBJ whole genome shotgun (WGS) entry which is preliminary data.</text>
</comment>
<sequence>MSTVFRFNSTSSIAISKISKLPKKNISSLSLQPSDEIQLNKNSEESNFEEQAKAKKTPNSAIIGLLEDKKNEINKNIENLANQLRRHIRQVEYIDSRICELRGEKIDSQSSRIISSLRLDSENYQTSFSRLSTAINTGINTPNCELASSNEAEIRSDIFSYKMEGDWLVVPEFKEIVSRAINSSSKMNLL</sequence>
<evidence type="ECO:0000313" key="3">
    <source>
        <dbReference type="Proteomes" id="UP000236928"/>
    </source>
</evidence>
<dbReference type="OrthoDB" id="342523at2759"/>
<dbReference type="AlphaFoldDB" id="A0A2P4Z5M0"/>
<name>A0A2P4Z5M0_9CRYT</name>
<dbReference type="EMBL" id="JIBK01000050">
    <property type="protein sequence ID" value="POM85362.1"/>
    <property type="molecule type" value="Genomic_DNA"/>
</dbReference>
<reference evidence="2 3" key="1">
    <citation type="submission" date="2014-04" db="EMBL/GenBank/DDBJ databases">
        <title>Comparative Genomics of Cryptosporidium Species.</title>
        <authorList>
            <person name="Silva J.C."/>
            <person name="Su Q."/>
            <person name="Chalmers R."/>
            <person name="Chibucos M.C."/>
            <person name="Elwin K."/>
            <person name="Godinez A."/>
            <person name="Guo F."/>
            <person name="Huynh K."/>
            <person name="Orvis J."/>
            <person name="Ott S."/>
            <person name="Sadzewicz L."/>
            <person name="Sengamalay N."/>
            <person name="Shetty A."/>
            <person name="Sun M."/>
            <person name="Tallon L."/>
            <person name="Xiao L."/>
            <person name="Zhang H."/>
            <person name="Fraser C.M."/>
            <person name="Zhu G."/>
            <person name="Kissinger J."/>
            <person name="Widmer G."/>
        </authorList>
    </citation>
    <scope>NUCLEOTIDE SEQUENCE [LARGE SCALE GENOMIC DNA]</scope>
    <source>
        <strain evidence="2 3">UKMEL1</strain>
    </source>
</reference>
<protein>
    <submittedName>
        <fullName evidence="2">Uncharacterized protein</fullName>
    </submittedName>
</protein>